<proteinExistence type="predicted"/>
<evidence type="ECO:0000256" key="1">
    <source>
        <dbReference type="ARBA" id="ARBA00023054"/>
    </source>
</evidence>
<evidence type="ECO:0000259" key="5">
    <source>
        <dbReference type="Pfam" id="PF15739"/>
    </source>
</evidence>
<dbReference type="AlphaFoldDB" id="A0A8U0P3K0"/>
<evidence type="ECO:0000256" key="2">
    <source>
        <dbReference type="PIRNR" id="PIRNR037469"/>
    </source>
</evidence>
<dbReference type="InterPro" id="IPR017212">
    <property type="entry name" value="CLHC1"/>
</dbReference>
<keyword evidence="6" id="KW-1185">Reference proteome</keyword>
<gene>
    <name evidence="7" type="primary">LOC120017811</name>
</gene>
<dbReference type="PIRSF" id="PIRSF037469">
    <property type="entry name" value="Clathrin_H-chain-rel"/>
    <property type="match status" value="1"/>
</dbReference>
<reference evidence="7" key="1">
    <citation type="submission" date="2025-08" db="UniProtKB">
        <authorList>
            <consortium name="RefSeq"/>
        </authorList>
    </citation>
    <scope>IDENTIFICATION</scope>
    <source>
        <tissue evidence="7">White muscle</tissue>
    </source>
</reference>
<dbReference type="Pfam" id="PF15739">
    <property type="entry name" value="TSNAXIP1_N"/>
    <property type="match status" value="1"/>
</dbReference>
<evidence type="ECO:0000256" key="4">
    <source>
        <dbReference type="SAM" id="MobiDB-lite"/>
    </source>
</evidence>
<dbReference type="Gene3D" id="1.25.40.30">
    <property type="match status" value="1"/>
</dbReference>
<organism evidence="6 7">
    <name type="scientific">Salvelinus namaycush</name>
    <name type="common">Lake trout</name>
    <name type="synonym">Salmo namaycush</name>
    <dbReference type="NCBI Taxonomy" id="8040"/>
    <lineage>
        <taxon>Eukaryota</taxon>
        <taxon>Metazoa</taxon>
        <taxon>Chordata</taxon>
        <taxon>Craniata</taxon>
        <taxon>Vertebrata</taxon>
        <taxon>Euteleostomi</taxon>
        <taxon>Actinopterygii</taxon>
        <taxon>Neopterygii</taxon>
        <taxon>Teleostei</taxon>
        <taxon>Protacanthopterygii</taxon>
        <taxon>Salmoniformes</taxon>
        <taxon>Salmonidae</taxon>
        <taxon>Salmoninae</taxon>
        <taxon>Salvelinus</taxon>
    </lineage>
</organism>
<protein>
    <recommendedName>
        <fullName evidence="2">Clathrin heavy chain linker domain-containing protein 1</fullName>
    </recommendedName>
</protein>
<dbReference type="KEGG" id="snh:120017811"/>
<dbReference type="InterPro" id="IPR016024">
    <property type="entry name" value="ARM-type_fold"/>
</dbReference>
<evidence type="ECO:0000256" key="3">
    <source>
        <dbReference type="SAM" id="Coils"/>
    </source>
</evidence>
<dbReference type="InterPro" id="IPR012331">
    <property type="entry name" value="Clathrin_H-chain_linker"/>
</dbReference>
<evidence type="ECO:0000313" key="6">
    <source>
        <dbReference type="Proteomes" id="UP000808372"/>
    </source>
</evidence>
<accession>A0A8U0P3K0</accession>
<dbReference type="InterPro" id="IPR032755">
    <property type="entry name" value="TSNAXIP1_N"/>
</dbReference>
<feature type="compositionally biased region" description="Basic and acidic residues" evidence="4">
    <location>
        <begin position="147"/>
        <end position="167"/>
    </location>
</feature>
<dbReference type="Pfam" id="PF13838">
    <property type="entry name" value="Clathrin_H_link"/>
    <property type="match status" value="1"/>
</dbReference>
<dbReference type="RefSeq" id="XP_038816709.1">
    <property type="nucleotide sequence ID" value="XM_038960781.1"/>
</dbReference>
<evidence type="ECO:0000313" key="7">
    <source>
        <dbReference type="RefSeq" id="XP_038816709.1"/>
    </source>
</evidence>
<dbReference type="PANTHER" id="PTHR10292:SF11">
    <property type="entry name" value="CLATHRIN HEAVY CHAIN LINKER DOMAIN-CONTAINING PROTEIN 1"/>
    <property type="match status" value="1"/>
</dbReference>
<dbReference type="SUPFAM" id="SSF48371">
    <property type="entry name" value="ARM repeat"/>
    <property type="match status" value="1"/>
</dbReference>
<dbReference type="GeneID" id="120017811"/>
<feature type="region of interest" description="Disordered" evidence="4">
    <location>
        <begin position="147"/>
        <end position="178"/>
    </location>
</feature>
<name>A0A8U0P3K0_SALNM</name>
<dbReference type="PANTHER" id="PTHR10292">
    <property type="entry name" value="CLATHRIN HEAVY CHAIN RELATED"/>
    <property type="match status" value="1"/>
</dbReference>
<keyword evidence="1 3" id="KW-0175">Coiled coil</keyword>
<sequence length="531" mass="59765">MFRAGNLHHSAEESERRTLPPIKSASDKYFLESLGEYIQHEMERLMCPDEGPDEQRYIIYSSAFDKVIEYATAYKTILTSIKKEYDEFICTIKKSERDAKLAHGKLKAMVAQPTSLMYCQRRAVQLQERIAIIQRDTAELQAELNRLQESRRDKRPSLRQKTSDSKTLRPVGQIPGLTFDESMNPAALAKHLEYLERKRADLQIKRKSQYVSVSVKNDLDNKMRSALDQRDELAVENERLQLRFIDLFEGGEYEAAAFHAAKSPHGVLRNMETMERFKAVTVYHGQGELPPLLLFFQALMISVHAGKQLPGETLSVEGVRCAMQLNYVELVTHWVTQKRLTYSEALGDVICEYGDRKLRMADTCLALAHIVYKACGVLRKAALSMCKRGMTSSTMEFIYQSKGFTAGDCLFVLMGCPSLALLQALTQEYQGQPAVLSMGFACHALLNSDLEDLALQMVEETHSSGQGTLEKVILDDTGCSAENWGEIAGCCGQKNKPLLAQEILSILLSQSGAMRLSPGMESSRLMQHVFM</sequence>
<feature type="domain" description="Translin-associated factor X-interacting protein 1 N-terminal" evidence="5">
    <location>
        <begin position="36"/>
        <end position="147"/>
    </location>
</feature>
<dbReference type="Proteomes" id="UP000808372">
    <property type="component" value="Chromosome 22"/>
</dbReference>
<feature type="coiled-coil region" evidence="3">
    <location>
        <begin position="216"/>
        <end position="243"/>
    </location>
</feature>